<dbReference type="PROSITE" id="PS51713">
    <property type="entry name" value="G_ERA"/>
    <property type="match status" value="1"/>
</dbReference>
<dbReference type="KEGG" id="lgi:LOTGIDRAFT_136786"/>
<dbReference type="GO" id="GO:0000028">
    <property type="term" value="P:ribosomal small subunit assembly"/>
    <property type="evidence" value="ECO:0007669"/>
    <property type="project" value="TreeGrafter"/>
</dbReference>
<dbReference type="OMA" id="WAEVDVI"/>
<protein>
    <recommendedName>
        <fullName evidence="2">GTPase Era, mitochondrial</fullName>
    </recommendedName>
    <alternativeName>
        <fullName evidence="3">ERA-like protein 1</fullName>
    </alternativeName>
</protein>
<dbReference type="AlphaFoldDB" id="V4B9L7"/>
<keyword evidence="7" id="KW-1185">Reference proteome</keyword>
<dbReference type="InterPro" id="IPR030388">
    <property type="entry name" value="G_ERA_dom"/>
</dbReference>
<feature type="non-terminal residue" evidence="6">
    <location>
        <position position="1"/>
    </location>
</feature>
<dbReference type="EMBL" id="KB199882">
    <property type="protein sequence ID" value="ESP04121.1"/>
    <property type="molecule type" value="Genomic_DNA"/>
</dbReference>
<gene>
    <name evidence="6" type="ORF">LOTGIDRAFT_136786</name>
</gene>
<reference evidence="6 7" key="1">
    <citation type="journal article" date="2013" name="Nature">
        <title>Insights into bilaterian evolution from three spiralian genomes.</title>
        <authorList>
            <person name="Simakov O."/>
            <person name="Marletaz F."/>
            <person name="Cho S.J."/>
            <person name="Edsinger-Gonzales E."/>
            <person name="Havlak P."/>
            <person name="Hellsten U."/>
            <person name="Kuo D.H."/>
            <person name="Larsson T."/>
            <person name="Lv J."/>
            <person name="Arendt D."/>
            <person name="Savage R."/>
            <person name="Osoegawa K."/>
            <person name="de Jong P."/>
            <person name="Grimwood J."/>
            <person name="Chapman J.A."/>
            <person name="Shapiro H."/>
            <person name="Aerts A."/>
            <person name="Otillar R.P."/>
            <person name="Terry A.Y."/>
            <person name="Boore J.L."/>
            <person name="Grigoriev I.V."/>
            <person name="Lindberg D.R."/>
            <person name="Seaver E.C."/>
            <person name="Weisblat D.A."/>
            <person name="Putnam N.H."/>
            <person name="Rokhsar D.S."/>
        </authorList>
    </citation>
    <scope>NUCLEOTIDE SEQUENCE [LARGE SCALE GENOMIC DNA]</scope>
</reference>
<dbReference type="GO" id="GO:0005759">
    <property type="term" value="C:mitochondrial matrix"/>
    <property type="evidence" value="ECO:0007669"/>
    <property type="project" value="TreeGrafter"/>
</dbReference>
<evidence type="ECO:0000256" key="4">
    <source>
        <dbReference type="PROSITE-ProRule" id="PRU01050"/>
    </source>
</evidence>
<dbReference type="HOGENOM" id="CLU_038009_2_1_1"/>
<dbReference type="InterPro" id="IPR005662">
    <property type="entry name" value="GTPase_Era-like"/>
</dbReference>
<evidence type="ECO:0000256" key="3">
    <source>
        <dbReference type="ARBA" id="ARBA00030975"/>
    </source>
</evidence>
<dbReference type="RefSeq" id="XP_009045206.1">
    <property type="nucleotide sequence ID" value="XM_009046958.1"/>
</dbReference>
<organism evidence="6 7">
    <name type="scientific">Lottia gigantea</name>
    <name type="common">Giant owl limpet</name>
    <dbReference type="NCBI Taxonomy" id="225164"/>
    <lineage>
        <taxon>Eukaryota</taxon>
        <taxon>Metazoa</taxon>
        <taxon>Spiralia</taxon>
        <taxon>Lophotrochozoa</taxon>
        <taxon>Mollusca</taxon>
        <taxon>Gastropoda</taxon>
        <taxon>Patellogastropoda</taxon>
        <taxon>Lottioidea</taxon>
        <taxon>Lottiidae</taxon>
        <taxon>Lottia</taxon>
    </lineage>
</organism>
<dbReference type="Gene3D" id="3.40.50.300">
    <property type="entry name" value="P-loop containing nucleotide triphosphate hydrolases"/>
    <property type="match status" value="1"/>
</dbReference>
<evidence type="ECO:0000259" key="5">
    <source>
        <dbReference type="PROSITE" id="PS51713"/>
    </source>
</evidence>
<feature type="region of interest" description="G2" evidence="4">
    <location>
        <begin position="40"/>
        <end position="44"/>
    </location>
</feature>
<evidence type="ECO:0000313" key="6">
    <source>
        <dbReference type="EMBL" id="ESP04121.1"/>
    </source>
</evidence>
<feature type="domain" description="Era-type G" evidence="5">
    <location>
        <begin position="6"/>
        <end position="226"/>
    </location>
</feature>
<dbReference type="STRING" id="225164.V4B9L7"/>
<dbReference type="Proteomes" id="UP000030746">
    <property type="component" value="Unassembled WGS sequence"/>
</dbReference>
<feature type="region of interest" description="G1" evidence="4">
    <location>
        <begin position="14"/>
        <end position="21"/>
    </location>
</feature>
<dbReference type="GO" id="GO:0019843">
    <property type="term" value="F:rRNA binding"/>
    <property type="evidence" value="ECO:0007669"/>
    <property type="project" value="TreeGrafter"/>
</dbReference>
<dbReference type="PANTHER" id="PTHR42698">
    <property type="entry name" value="GTPASE ERA"/>
    <property type="match status" value="1"/>
</dbReference>
<feature type="region of interest" description="G3" evidence="4">
    <location>
        <begin position="61"/>
        <end position="64"/>
    </location>
</feature>
<dbReference type="GO" id="GO:0043024">
    <property type="term" value="F:ribosomal small subunit binding"/>
    <property type="evidence" value="ECO:0007669"/>
    <property type="project" value="TreeGrafter"/>
</dbReference>
<comment type="similarity">
    <text evidence="1 4">Belongs to the TRAFAC class TrmE-Era-EngA-EngB-Septin-like GTPase superfamily. Era GTPase family.</text>
</comment>
<dbReference type="InterPro" id="IPR005225">
    <property type="entry name" value="Small_GTP-bd"/>
</dbReference>
<dbReference type="CTD" id="20233841"/>
<sequence length="271" mass="30385">QPENAKILRISLIGAPNAGKSTLTNSLMNWKVSSVSNKVHTTRKNTLAVCTEDETQIIFLDTPGVLDPAKRKRHNLEASMVTDPEESVSKADMIGVLVDVSDTWTRTALNKYVLKILHLNKHIPSILILNKVDLVKHKGVLLKICQKLLNDRCGGKPLSVNSDDNKTSKEVTLKEMLSQYHDRQSEKELENETGWSHFSNVFMVAAKRDDGVKELKEYLKGMAKPGDWQYHSSIVTDKSPQEVAISLVQEQLLEHLALEIPYKILPVGNIE</sequence>
<dbReference type="SUPFAM" id="SSF52540">
    <property type="entry name" value="P-loop containing nucleoside triphosphate hydrolases"/>
    <property type="match status" value="1"/>
</dbReference>
<name>V4B9L7_LOTGI</name>
<dbReference type="Pfam" id="PF01926">
    <property type="entry name" value="MMR_HSR1"/>
    <property type="match status" value="1"/>
</dbReference>
<dbReference type="GeneID" id="20233841"/>
<evidence type="ECO:0000256" key="1">
    <source>
        <dbReference type="ARBA" id="ARBA00007921"/>
    </source>
</evidence>
<keyword evidence="4" id="KW-0342">GTP-binding</keyword>
<feature type="region of interest" description="G4" evidence="4">
    <location>
        <begin position="130"/>
        <end position="133"/>
    </location>
</feature>
<dbReference type="PANTHER" id="PTHR42698:SF1">
    <property type="entry name" value="GTPASE ERA, MITOCHONDRIAL"/>
    <property type="match status" value="1"/>
</dbReference>
<evidence type="ECO:0000313" key="7">
    <source>
        <dbReference type="Proteomes" id="UP000030746"/>
    </source>
</evidence>
<evidence type="ECO:0000256" key="2">
    <source>
        <dbReference type="ARBA" id="ARBA00019149"/>
    </source>
</evidence>
<dbReference type="InterPro" id="IPR006073">
    <property type="entry name" value="GTP-bd"/>
</dbReference>
<dbReference type="CDD" id="cd04163">
    <property type="entry name" value="Era"/>
    <property type="match status" value="1"/>
</dbReference>
<dbReference type="NCBIfam" id="TIGR00231">
    <property type="entry name" value="small_GTP"/>
    <property type="match status" value="1"/>
</dbReference>
<feature type="region of interest" description="G5" evidence="4">
    <location>
        <begin position="204"/>
        <end position="206"/>
    </location>
</feature>
<accession>V4B9L7</accession>
<dbReference type="InterPro" id="IPR027417">
    <property type="entry name" value="P-loop_NTPase"/>
</dbReference>
<dbReference type="GO" id="GO:0005525">
    <property type="term" value="F:GTP binding"/>
    <property type="evidence" value="ECO:0007669"/>
    <property type="project" value="UniProtKB-UniRule"/>
</dbReference>
<dbReference type="PRINTS" id="PR00326">
    <property type="entry name" value="GTP1OBG"/>
</dbReference>
<proteinExistence type="inferred from homology"/>
<dbReference type="OrthoDB" id="8954335at2759"/>
<keyword evidence="4" id="KW-0547">Nucleotide-binding</keyword>